<evidence type="ECO:0000256" key="5">
    <source>
        <dbReference type="ARBA" id="ARBA00023228"/>
    </source>
</evidence>
<evidence type="ECO:0000313" key="7">
    <source>
        <dbReference type="Proteomes" id="UP000594262"/>
    </source>
</evidence>
<comment type="subcellular location">
    <subcellularLocation>
        <location evidence="1">Lysosome membrane</location>
    </subcellularLocation>
</comment>
<keyword evidence="5" id="KW-0458">Lysosome</keyword>
<dbReference type="InterPro" id="IPR032143">
    <property type="entry name" value="BORCS7"/>
</dbReference>
<dbReference type="Proteomes" id="UP000594262">
    <property type="component" value="Unplaced"/>
</dbReference>
<dbReference type="EnsemblMetazoa" id="CLYHEMT000855.1">
    <property type="protein sequence ID" value="CLYHEMP000855.1"/>
    <property type="gene ID" value="CLYHEMG000855"/>
</dbReference>
<evidence type="ECO:0000256" key="2">
    <source>
        <dbReference type="ARBA" id="ARBA00005433"/>
    </source>
</evidence>
<proteinExistence type="inferred from homology"/>
<evidence type="ECO:0000256" key="1">
    <source>
        <dbReference type="ARBA" id="ARBA00004656"/>
    </source>
</evidence>
<protein>
    <recommendedName>
        <fullName evidence="3">BLOC-1-related complex subunit 7</fullName>
    </recommendedName>
</protein>
<evidence type="ECO:0000256" key="3">
    <source>
        <dbReference type="ARBA" id="ARBA00022295"/>
    </source>
</evidence>
<accession>A0A7M5TRS9</accession>
<dbReference type="Pfam" id="PF16088">
    <property type="entry name" value="BORCS7"/>
    <property type="match status" value="1"/>
</dbReference>
<name>A0A7M5TRS9_9CNID</name>
<dbReference type="OrthoDB" id="5567844at2759"/>
<sequence length="129" mass="14923">MSARNQHYKNSEVKGRVNERIESVLLDSGKLAQAITKSSRSREILYQCTKSFAGTDNTMNNIDQNLKLIEGNLMKLETNTDRLNTTMEKVSSVTSQVQNINKRANVCSHQYTYHEPHRRIFYEQRAENI</sequence>
<evidence type="ECO:0000313" key="6">
    <source>
        <dbReference type="EnsemblMetazoa" id="CLYHEMP000855.1"/>
    </source>
</evidence>
<keyword evidence="7" id="KW-1185">Reference proteome</keyword>
<evidence type="ECO:0000256" key="4">
    <source>
        <dbReference type="ARBA" id="ARBA00023136"/>
    </source>
</evidence>
<comment type="similarity">
    <text evidence="2">Belongs to the BORCS7 family.</text>
</comment>
<reference evidence="6" key="1">
    <citation type="submission" date="2021-01" db="UniProtKB">
        <authorList>
            <consortium name="EnsemblMetazoa"/>
        </authorList>
    </citation>
    <scope>IDENTIFICATION</scope>
</reference>
<dbReference type="AlphaFoldDB" id="A0A7M5TRS9"/>
<dbReference type="GO" id="GO:0005765">
    <property type="term" value="C:lysosomal membrane"/>
    <property type="evidence" value="ECO:0007669"/>
    <property type="project" value="UniProtKB-SubCell"/>
</dbReference>
<organism evidence="6 7">
    <name type="scientific">Clytia hemisphaerica</name>
    <dbReference type="NCBI Taxonomy" id="252671"/>
    <lineage>
        <taxon>Eukaryota</taxon>
        <taxon>Metazoa</taxon>
        <taxon>Cnidaria</taxon>
        <taxon>Hydrozoa</taxon>
        <taxon>Hydroidolina</taxon>
        <taxon>Leptothecata</taxon>
        <taxon>Obeliida</taxon>
        <taxon>Clytiidae</taxon>
        <taxon>Clytia</taxon>
    </lineage>
</organism>
<keyword evidence="4" id="KW-0472">Membrane</keyword>